<keyword evidence="3" id="KW-1185">Reference proteome</keyword>
<feature type="region of interest" description="Disordered" evidence="1">
    <location>
        <begin position="89"/>
        <end position="210"/>
    </location>
</feature>
<dbReference type="Proteomes" id="UP000018201">
    <property type="component" value="Unassembled WGS sequence"/>
</dbReference>
<evidence type="ECO:0000313" key="2">
    <source>
        <dbReference type="EMBL" id="CDI82229.1"/>
    </source>
</evidence>
<accession>U6GUI6</accession>
<evidence type="ECO:0000313" key="3">
    <source>
        <dbReference type="Proteomes" id="UP000018201"/>
    </source>
</evidence>
<feature type="compositionally biased region" description="Basic and acidic residues" evidence="1">
    <location>
        <begin position="108"/>
        <end position="155"/>
    </location>
</feature>
<reference evidence="2" key="2">
    <citation type="submission" date="2013-10" db="EMBL/GenBank/DDBJ databases">
        <authorList>
            <person name="Aslett M."/>
        </authorList>
    </citation>
    <scope>NUCLEOTIDE SEQUENCE [LARGE SCALE GENOMIC DNA]</scope>
    <source>
        <strain evidence="2">Houghton</strain>
    </source>
</reference>
<dbReference type="EMBL" id="HG692247">
    <property type="protein sequence ID" value="CDI82229.1"/>
    <property type="molecule type" value="Genomic_DNA"/>
</dbReference>
<sequence>MPPGRLPAPGNAPATDTPVVAKAFAPADTAAAEAATGKPSEATAAASAASTEDGDFVKLDKNSFCKHEEVTCLRVPLQQLQELSKALRKHLFKRRNVRPVIPDTAKNSQKEESSQQKSQHEQPQVGEHEAQQQEKTEKLAKNSQKEESSQQKSQHEQPQVGEQEAQQQEKTEKQEEQQEDNGKCFKCLLLDPSIGPGKQQSAAVEKIEET</sequence>
<feature type="compositionally biased region" description="Basic and acidic residues" evidence="1">
    <location>
        <begin position="167"/>
        <end position="183"/>
    </location>
</feature>
<organism evidence="2 3">
    <name type="scientific">Eimeria praecox</name>
    <dbReference type="NCBI Taxonomy" id="51316"/>
    <lineage>
        <taxon>Eukaryota</taxon>
        <taxon>Sar</taxon>
        <taxon>Alveolata</taxon>
        <taxon>Apicomplexa</taxon>
        <taxon>Conoidasida</taxon>
        <taxon>Coccidia</taxon>
        <taxon>Eucoccidiorida</taxon>
        <taxon>Eimeriorina</taxon>
        <taxon>Eimeriidae</taxon>
        <taxon>Eimeria</taxon>
    </lineage>
</organism>
<dbReference type="AlphaFoldDB" id="U6GUI6"/>
<reference evidence="2" key="1">
    <citation type="submission" date="2013-10" db="EMBL/GenBank/DDBJ databases">
        <title>Genomic analysis of the causative agents of coccidiosis in chickens.</title>
        <authorList>
            <person name="Reid A.J."/>
            <person name="Blake D."/>
            <person name="Billington K."/>
            <person name="Browne H."/>
            <person name="Dunn M."/>
            <person name="Hung S."/>
            <person name="Kawahara F."/>
            <person name="Miranda-Saavedra D."/>
            <person name="Mourier T."/>
            <person name="Nagra H."/>
            <person name="Otto T.D."/>
            <person name="Rawlings N."/>
            <person name="Sanchez A."/>
            <person name="Sanders M."/>
            <person name="Subramaniam C."/>
            <person name="Tay Y."/>
            <person name="Dear P."/>
            <person name="Doerig C."/>
            <person name="Gruber A."/>
            <person name="Parkinson J."/>
            <person name="Shirley M."/>
            <person name="Wan K.L."/>
            <person name="Berriman M."/>
            <person name="Tomley F."/>
            <person name="Pain A."/>
        </authorList>
    </citation>
    <scope>NUCLEOTIDE SEQUENCE [LARGE SCALE GENOMIC DNA]</scope>
    <source>
        <strain evidence="2">Houghton</strain>
    </source>
</reference>
<feature type="region of interest" description="Disordered" evidence="1">
    <location>
        <begin position="32"/>
        <end position="54"/>
    </location>
</feature>
<evidence type="ECO:0000256" key="1">
    <source>
        <dbReference type="SAM" id="MobiDB-lite"/>
    </source>
</evidence>
<feature type="compositionally biased region" description="Low complexity" evidence="1">
    <location>
        <begin position="32"/>
        <end position="51"/>
    </location>
</feature>
<dbReference type="OrthoDB" id="352807at2759"/>
<gene>
    <name evidence="2" type="ORF">EPH_0010500</name>
</gene>
<feature type="compositionally biased region" description="Low complexity" evidence="1">
    <location>
        <begin position="156"/>
        <end position="166"/>
    </location>
</feature>
<dbReference type="VEuPathDB" id="ToxoDB:EPH_0010500"/>
<proteinExistence type="predicted"/>
<name>U6GUI6_9EIME</name>
<protein>
    <submittedName>
        <fullName evidence="2">Uncharacterized protein</fullName>
    </submittedName>
</protein>